<dbReference type="SUPFAM" id="SSF52172">
    <property type="entry name" value="CheY-like"/>
    <property type="match status" value="1"/>
</dbReference>
<dbReference type="RefSeq" id="WP_184225211.1">
    <property type="nucleotide sequence ID" value="NZ_JACHDE010000001.1"/>
</dbReference>
<dbReference type="Pfam" id="PF00196">
    <property type="entry name" value="GerE"/>
    <property type="match status" value="1"/>
</dbReference>
<feature type="domain" description="HTH luxR-type" evidence="7">
    <location>
        <begin position="146"/>
        <end position="211"/>
    </location>
</feature>
<dbReference type="SMART" id="SM00421">
    <property type="entry name" value="HTH_LUXR"/>
    <property type="match status" value="1"/>
</dbReference>
<dbReference type="GO" id="GO:0006355">
    <property type="term" value="P:regulation of DNA-templated transcription"/>
    <property type="evidence" value="ECO:0007669"/>
    <property type="project" value="InterPro"/>
</dbReference>
<evidence type="ECO:0000256" key="6">
    <source>
        <dbReference type="PROSITE-ProRule" id="PRU00169"/>
    </source>
</evidence>
<protein>
    <submittedName>
        <fullName evidence="9">FixJ family two-component response regulator</fullName>
    </submittedName>
</protein>
<dbReference type="Pfam" id="PF00072">
    <property type="entry name" value="Response_reg"/>
    <property type="match status" value="1"/>
</dbReference>
<keyword evidence="1 6" id="KW-0597">Phosphoprotein</keyword>
<dbReference type="InterPro" id="IPR011006">
    <property type="entry name" value="CheY-like_superfamily"/>
</dbReference>
<reference evidence="9 10" key="1">
    <citation type="submission" date="2020-08" db="EMBL/GenBank/DDBJ databases">
        <title>Genomic Encyclopedia of Type Strains, Phase IV (KMG-V): Genome sequencing to study the core and pangenomes of soil and plant-associated prokaryotes.</title>
        <authorList>
            <person name="Whitman W."/>
        </authorList>
    </citation>
    <scope>NUCLEOTIDE SEQUENCE [LARGE SCALE GENOMIC DNA]</scope>
    <source>
        <strain evidence="9 10">JPY162</strain>
    </source>
</reference>
<dbReference type="Gene3D" id="3.40.50.2300">
    <property type="match status" value="1"/>
</dbReference>
<dbReference type="InterPro" id="IPR000792">
    <property type="entry name" value="Tscrpt_reg_LuxR_C"/>
</dbReference>
<dbReference type="GO" id="GO:0003677">
    <property type="term" value="F:DNA binding"/>
    <property type="evidence" value="ECO:0007669"/>
    <property type="project" value="UniProtKB-KW"/>
</dbReference>
<keyword evidence="5" id="KW-0804">Transcription</keyword>
<dbReference type="Gene3D" id="1.10.10.10">
    <property type="entry name" value="Winged helix-like DNA-binding domain superfamily/Winged helix DNA-binding domain"/>
    <property type="match status" value="1"/>
</dbReference>
<dbReference type="InterPro" id="IPR016032">
    <property type="entry name" value="Sig_transdc_resp-reg_C-effctor"/>
</dbReference>
<evidence type="ECO:0000256" key="4">
    <source>
        <dbReference type="ARBA" id="ARBA00023125"/>
    </source>
</evidence>
<dbReference type="GO" id="GO:0000160">
    <property type="term" value="P:phosphorelay signal transduction system"/>
    <property type="evidence" value="ECO:0007669"/>
    <property type="project" value="UniProtKB-KW"/>
</dbReference>
<dbReference type="Proteomes" id="UP000592820">
    <property type="component" value="Unassembled WGS sequence"/>
</dbReference>
<feature type="domain" description="Response regulatory" evidence="8">
    <location>
        <begin position="16"/>
        <end position="130"/>
    </location>
</feature>
<gene>
    <name evidence="9" type="ORF">HDG41_000556</name>
</gene>
<dbReference type="PROSITE" id="PS50110">
    <property type="entry name" value="RESPONSE_REGULATORY"/>
    <property type="match status" value="1"/>
</dbReference>
<organism evidence="9 10">
    <name type="scientific">Paraburkholderia youngii</name>
    <dbReference type="NCBI Taxonomy" id="2782701"/>
    <lineage>
        <taxon>Bacteria</taxon>
        <taxon>Pseudomonadati</taxon>
        <taxon>Pseudomonadota</taxon>
        <taxon>Betaproteobacteria</taxon>
        <taxon>Burkholderiales</taxon>
        <taxon>Burkholderiaceae</taxon>
        <taxon>Paraburkholderia</taxon>
    </lineage>
</organism>
<dbReference type="SMART" id="SM00448">
    <property type="entry name" value="REC"/>
    <property type="match status" value="1"/>
</dbReference>
<dbReference type="CDD" id="cd06170">
    <property type="entry name" value="LuxR_C_like"/>
    <property type="match status" value="1"/>
</dbReference>
<keyword evidence="3" id="KW-0805">Transcription regulation</keyword>
<evidence type="ECO:0000313" key="9">
    <source>
        <dbReference type="EMBL" id="MBB5398520.1"/>
    </source>
</evidence>
<dbReference type="SUPFAM" id="SSF46894">
    <property type="entry name" value="C-terminal effector domain of the bipartite response regulators"/>
    <property type="match status" value="1"/>
</dbReference>
<dbReference type="PROSITE" id="PS00622">
    <property type="entry name" value="HTH_LUXR_1"/>
    <property type="match status" value="1"/>
</dbReference>
<dbReference type="AlphaFoldDB" id="A0A7W8P145"/>
<dbReference type="InterPro" id="IPR036388">
    <property type="entry name" value="WH-like_DNA-bd_sf"/>
</dbReference>
<dbReference type="FunFam" id="3.40.50.2300:FF:000018">
    <property type="entry name" value="DNA-binding transcriptional regulator NtrC"/>
    <property type="match status" value="1"/>
</dbReference>
<evidence type="ECO:0000256" key="2">
    <source>
        <dbReference type="ARBA" id="ARBA00023012"/>
    </source>
</evidence>
<name>A0A7W8P145_9BURK</name>
<keyword evidence="2" id="KW-0902">Two-component regulatory system</keyword>
<evidence type="ECO:0000256" key="5">
    <source>
        <dbReference type="ARBA" id="ARBA00023163"/>
    </source>
</evidence>
<dbReference type="InterPro" id="IPR001789">
    <property type="entry name" value="Sig_transdc_resp-reg_receiver"/>
</dbReference>
<evidence type="ECO:0000259" key="8">
    <source>
        <dbReference type="PROSITE" id="PS50110"/>
    </source>
</evidence>
<proteinExistence type="predicted"/>
<dbReference type="PANTHER" id="PTHR44688:SF16">
    <property type="entry name" value="DNA-BINDING TRANSCRIPTIONAL ACTIVATOR DEVR_DOSR"/>
    <property type="match status" value="1"/>
</dbReference>
<keyword evidence="4" id="KW-0238">DNA-binding</keyword>
<comment type="caution">
    <text evidence="9">The sequence shown here is derived from an EMBL/GenBank/DDBJ whole genome shotgun (WGS) entry which is preliminary data.</text>
</comment>
<dbReference type="PROSITE" id="PS50043">
    <property type="entry name" value="HTH_LUXR_2"/>
    <property type="match status" value="1"/>
</dbReference>
<evidence type="ECO:0000313" key="10">
    <source>
        <dbReference type="Proteomes" id="UP000592820"/>
    </source>
</evidence>
<feature type="modified residue" description="4-aspartylphosphate" evidence="6">
    <location>
        <position position="65"/>
    </location>
</feature>
<dbReference type="PANTHER" id="PTHR44688">
    <property type="entry name" value="DNA-BINDING TRANSCRIPTIONAL ACTIVATOR DEVR_DOSR"/>
    <property type="match status" value="1"/>
</dbReference>
<dbReference type="EMBL" id="JACHDE010000001">
    <property type="protein sequence ID" value="MBB5398520.1"/>
    <property type="molecule type" value="Genomic_DNA"/>
</dbReference>
<sequence length="220" mass="24562">MEKTTFPAVASTDGAIVYVIDDDASLRSSLSSLLRSCGYSVRTFERIRDFISAEKPGVPSCLLLDVRLQGESGLTFQLSARRHQVDMPIIVMTAHADIEMSVEAMKAGAVDFLTKPVREQRVIDVVSSAIGRHAEQLEKSLTRVSLLARYETLTVREREVIWYVVKGLLNKQIAAEMNLSEITIKMYRGAAMKKLEALSLPDLIRKTDIIKGCVSTKQEW</sequence>
<accession>A0A7W8P145</accession>
<dbReference type="PRINTS" id="PR00038">
    <property type="entry name" value="HTHLUXR"/>
</dbReference>
<evidence type="ECO:0000256" key="1">
    <source>
        <dbReference type="ARBA" id="ARBA00022553"/>
    </source>
</evidence>
<evidence type="ECO:0000256" key="3">
    <source>
        <dbReference type="ARBA" id="ARBA00023015"/>
    </source>
</evidence>
<evidence type="ECO:0000259" key="7">
    <source>
        <dbReference type="PROSITE" id="PS50043"/>
    </source>
</evidence>